<accession>A0AA46DAU2</accession>
<evidence type="ECO:0000256" key="1">
    <source>
        <dbReference type="ARBA" id="ARBA00009460"/>
    </source>
</evidence>
<proteinExistence type="inferred from homology"/>
<dbReference type="Pfam" id="PF03881">
    <property type="entry name" value="Fructosamin_kin"/>
    <property type="match status" value="1"/>
</dbReference>
<dbReference type="PANTHER" id="PTHR12149">
    <property type="entry name" value="FRUCTOSAMINE 3 KINASE-RELATED PROTEIN"/>
    <property type="match status" value="1"/>
</dbReference>
<keyword evidence="2" id="KW-0418">Kinase</keyword>
<organism evidence="3 4">
    <name type="scientific">Caldimonas thermodepolymerans</name>
    <dbReference type="NCBI Taxonomy" id="215580"/>
    <lineage>
        <taxon>Bacteria</taxon>
        <taxon>Pseudomonadati</taxon>
        <taxon>Pseudomonadota</taxon>
        <taxon>Betaproteobacteria</taxon>
        <taxon>Burkholderiales</taxon>
        <taxon>Sphaerotilaceae</taxon>
        <taxon>Caldimonas</taxon>
    </lineage>
</organism>
<keyword evidence="2" id="KW-0808">Transferase</keyword>
<evidence type="ECO:0000256" key="2">
    <source>
        <dbReference type="PIRNR" id="PIRNR006221"/>
    </source>
</evidence>
<dbReference type="EMBL" id="SLXF01000015">
    <property type="protein sequence ID" value="TCP02786.1"/>
    <property type="molecule type" value="Genomic_DNA"/>
</dbReference>
<sequence length="305" mass="33050">MTNETVLLQRSLAGRFGGRWSAEPLHASSFCATWGARGRGQRLFVKSVPLAAADVLEAEADGLEALASMRAIAVPEVAGCWRDGEHGLALLALQWLELRPPDAGFGERYGRALGELHRGIPPAGEGRYGWRRDNLLGGTPQRNRWSRQGGRAGWIDFLAEARLGALNAELARRGGATPLVEAVAQVIDRLPQWFDDGYLPRASLIHGDLWSGNWAMQADGTPVIYDPAVSCSDAEAELAMMELFGSPPAGFWHAYRATAGLHEGYARRRGLYQLYHLLNHVLLFGGGYTAQALACARALLGRGAP</sequence>
<evidence type="ECO:0000313" key="3">
    <source>
        <dbReference type="EMBL" id="TCP02786.1"/>
    </source>
</evidence>
<dbReference type="Gene3D" id="3.90.1200.10">
    <property type="match status" value="1"/>
</dbReference>
<dbReference type="Proteomes" id="UP000294772">
    <property type="component" value="Unassembled WGS sequence"/>
</dbReference>
<evidence type="ECO:0000313" key="4">
    <source>
        <dbReference type="Proteomes" id="UP000294772"/>
    </source>
</evidence>
<dbReference type="RefSeq" id="WP_132766336.1">
    <property type="nucleotide sequence ID" value="NZ_CP110416.1"/>
</dbReference>
<dbReference type="GO" id="GO:0016301">
    <property type="term" value="F:kinase activity"/>
    <property type="evidence" value="ECO:0007669"/>
    <property type="project" value="UniProtKB-UniRule"/>
</dbReference>
<dbReference type="PIRSF" id="PIRSF006221">
    <property type="entry name" value="Ketosamine-3-kinase"/>
    <property type="match status" value="1"/>
</dbReference>
<reference evidence="3 4" key="1">
    <citation type="submission" date="2019-03" db="EMBL/GenBank/DDBJ databases">
        <title>Genomic Encyclopedia of Type Strains, Phase IV (KMG-IV): sequencing the most valuable type-strain genomes for metagenomic binning, comparative biology and taxonomic classification.</title>
        <authorList>
            <person name="Goeker M."/>
        </authorList>
    </citation>
    <scope>NUCLEOTIDE SEQUENCE [LARGE SCALE GENOMIC DNA]</scope>
    <source>
        <strain evidence="3 4">DSM 15264</strain>
    </source>
</reference>
<name>A0AA46DAU2_9BURK</name>
<dbReference type="AlphaFoldDB" id="A0AA46DAU2"/>
<comment type="similarity">
    <text evidence="1 2">Belongs to the fructosamine kinase family.</text>
</comment>
<dbReference type="SUPFAM" id="SSF56112">
    <property type="entry name" value="Protein kinase-like (PK-like)"/>
    <property type="match status" value="1"/>
</dbReference>
<protein>
    <submittedName>
        <fullName evidence="3">Fructosamine-3-kinase</fullName>
    </submittedName>
</protein>
<dbReference type="Gene3D" id="3.30.200.20">
    <property type="entry name" value="Phosphorylase Kinase, domain 1"/>
    <property type="match status" value="1"/>
</dbReference>
<gene>
    <name evidence="3" type="ORF">EV676_11540</name>
</gene>
<dbReference type="InterPro" id="IPR011009">
    <property type="entry name" value="Kinase-like_dom_sf"/>
</dbReference>
<dbReference type="InterPro" id="IPR016477">
    <property type="entry name" value="Fructo-/Ketosamine-3-kinase"/>
</dbReference>
<comment type="caution">
    <text evidence="3">The sequence shown here is derived from an EMBL/GenBank/DDBJ whole genome shotgun (WGS) entry which is preliminary data.</text>
</comment>
<dbReference type="PANTHER" id="PTHR12149:SF8">
    <property type="entry name" value="PROTEIN-RIBULOSAMINE 3-KINASE"/>
    <property type="match status" value="1"/>
</dbReference>